<evidence type="ECO:0000256" key="2">
    <source>
        <dbReference type="ARBA" id="ARBA00022448"/>
    </source>
</evidence>
<proteinExistence type="predicted"/>
<dbReference type="PANTHER" id="PTHR11101:SF80">
    <property type="entry name" value="PHOSPHATE TRANSPORTER"/>
    <property type="match status" value="1"/>
</dbReference>
<dbReference type="GO" id="GO:0005315">
    <property type="term" value="F:phosphate transmembrane transporter activity"/>
    <property type="evidence" value="ECO:0007669"/>
    <property type="project" value="InterPro"/>
</dbReference>
<feature type="transmembrane region" description="Helical" evidence="6">
    <location>
        <begin position="93"/>
        <end position="118"/>
    </location>
</feature>
<feature type="transmembrane region" description="Helical" evidence="6">
    <location>
        <begin position="124"/>
        <end position="144"/>
    </location>
</feature>
<keyword evidence="4 6" id="KW-1133">Transmembrane helix</keyword>
<dbReference type="Proteomes" id="UP000295718">
    <property type="component" value="Unassembled WGS sequence"/>
</dbReference>
<keyword evidence="8" id="KW-1185">Reference proteome</keyword>
<keyword evidence="3 6" id="KW-0812">Transmembrane</keyword>
<feature type="transmembrane region" description="Helical" evidence="6">
    <location>
        <begin position="54"/>
        <end position="73"/>
    </location>
</feature>
<keyword evidence="2" id="KW-0813">Transport</keyword>
<dbReference type="STRING" id="1469948.GCA_000732725_02152"/>
<sequence length="347" mass="36939">MTILFHEFLEQFLQNPILRITSLLITSVILVNGWTDAPNAIVTCVSTKAMDLEGAIRMAAVFNFAGMLFMTMFNSKVAFTIYYIADFGADSKLALAALCAAMTSIVLWAAAAWCFGIPTSESHALIAGISGAAIALHNGVAGISRAEWMKVLYGLLLSVICGLAMGYICGKAVDLWAAGRWKEKDFDKAQIAGAAAMAFMHGAQDGQKFMAVFMLGICLAGKRAGSTDFEIPFWMMLLCSGVMAAGTSIGGKRIIRTVGNDMVKLEKPQGFASDIAGAVCLFFSSLFGIPVSTTHIKTTAMMGVGAAQDISGVNKKVVERMIITWILTFPGCGVIGYLTAKLFIAVV</sequence>
<evidence type="ECO:0000313" key="8">
    <source>
        <dbReference type="Proteomes" id="UP000295718"/>
    </source>
</evidence>
<organism evidence="7 8">
    <name type="scientific">Kineothrix alysoides</name>
    <dbReference type="NCBI Taxonomy" id="1469948"/>
    <lineage>
        <taxon>Bacteria</taxon>
        <taxon>Bacillati</taxon>
        <taxon>Bacillota</taxon>
        <taxon>Clostridia</taxon>
        <taxon>Lachnospirales</taxon>
        <taxon>Lachnospiraceae</taxon>
        <taxon>Kineothrix</taxon>
    </lineage>
</organism>
<comment type="caution">
    <text evidence="7">The sequence shown here is derived from an EMBL/GenBank/DDBJ whole genome shotgun (WGS) entry which is preliminary data.</text>
</comment>
<comment type="subcellular location">
    <subcellularLocation>
        <location evidence="1">Membrane</location>
        <topology evidence="1">Multi-pass membrane protein</topology>
    </subcellularLocation>
</comment>
<dbReference type="GO" id="GO:0016020">
    <property type="term" value="C:membrane"/>
    <property type="evidence" value="ECO:0007669"/>
    <property type="project" value="UniProtKB-SubCell"/>
</dbReference>
<dbReference type="PANTHER" id="PTHR11101">
    <property type="entry name" value="PHOSPHATE TRANSPORTER"/>
    <property type="match status" value="1"/>
</dbReference>
<dbReference type="EMBL" id="SLUO01000007">
    <property type="protein sequence ID" value="TCL57918.1"/>
    <property type="molecule type" value="Genomic_DNA"/>
</dbReference>
<feature type="transmembrane region" description="Helical" evidence="6">
    <location>
        <begin position="231"/>
        <end position="250"/>
    </location>
</feature>
<feature type="transmembrane region" description="Helical" evidence="6">
    <location>
        <begin position="271"/>
        <end position="292"/>
    </location>
</feature>
<gene>
    <name evidence="7" type="ORF">EDD76_10732</name>
</gene>
<name>A0A4R1QVD9_9FIRM</name>
<feature type="transmembrane region" description="Helical" evidence="6">
    <location>
        <begin position="322"/>
        <end position="344"/>
    </location>
</feature>
<evidence type="ECO:0000313" key="7">
    <source>
        <dbReference type="EMBL" id="TCL57918.1"/>
    </source>
</evidence>
<evidence type="ECO:0000256" key="1">
    <source>
        <dbReference type="ARBA" id="ARBA00004141"/>
    </source>
</evidence>
<protein>
    <submittedName>
        <fullName evidence="7">PiT family inorganic phosphate transporter</fullName>
    </submittedName>
</protein>
<evidence type="ECO:0000256" key="4">
    <source>
        <dbReference type="ARBA" id="ARBA00022989"/>
    </source>
</evidence>
<reference evidence="7 8" key="1">
    <citation type="submission" date="2019-03" db="EMBL/GenBank/DDBJ databases">
        <title>Genomic Encyclopedia of Type Strains, Phase IV (KMG-IV): sequencing the most valuable type-strain genomes for metagenomic binning, comparative biology and taxonomic classification.</title>
        <authorList>
            <person name="Goeker M."/>
        </authorList>
    </citation>
    <scope>NUCLEOTIDE SEQUENCE [LARGE SCALE GENOMIC DNA]</scope>
    <source>
        <strain evidence="7 8">DSM 100556</strain>
    </source>
</reference>
<evidence type="ECO:0000256" key="6">
    <source>
        <dbReference type="SAM" id="Phobius"/>
    </source>
</evidence>
<dbReference type="OrthoDB" id="9779554at2"/>
<evidence type="ECO:0000256" key="3">
    <source>
        <dbReference type="ARBA" id="ARBA00022692"/>
    </source>
</evidence>
<dbReference type="AlphaFoldDB" id="A0A4R1QVD9"/>
<keyword evidence="5 6" id="KW-0472">Membrane</keyword>
<feature type="transmembrane region" description="Helical" evidence="6">
    <location>
        <begin position="12"/>
        <end position="34"/>
    </location>
</feature>
<evidence type="ECO:0000256" key="5">
    <source>
        <dbReference type="ARBA" id="ARBA00023136"/>
    </source>
</evidence>
<dbReference type="Pfam" id="PF01384">
    <property type="entry name" value="PHO4"/>
    <property type="match status" value="2"/>
</dbReference>
<dbReference type="InterPro" id="IPR001204">
    <property type="entry name" value="Phos_transporter"/>
</dbReference>
<accession>A0A4R1QVD9</accession>
<dbReference type="RefSeq" id="WP_031390842.1">
    <property type="nucleotide sequence ID" value="NZ_JPNB01000002.1"/>
</dbReference>
<feature type="transmembrane region" description="Helical" evidence="6">
    <location>
        <begin position="151"/>
        <end position="173"/>
    </location>
</feature>
<dbReference type="GO" id="GO:0035435">
    <property type="term" value="P:phosphate ion transmembrane transport"/>
    <property type="evidence" value="ECO:0007669"/>
    <property type="project" value="TreeGrafter"/>
</dbReference>